<feature type="signal peptide" evidence="5">
    <location>
        <begin position="1"/>
        <end position="15"/>
    </location>
</feature>
<sequence>MRMFVFLCLLSLALAEPPVRDSYLDAAESLQDHGPHQQYIPDLTAPSARHQTKPQRVPTSRLSQHGSNFRDNLSQLYGAPKNSRLSQEYGAPEFRDSLSQVYGPPSNSRLSQEYGAPDFRDNLSQHYGTPNQESFRSLSQEYGVPATSQYDVTSFPSVPKSSVTHYGSPTTRNLPSSSYLPSQRSLSTEYGLPDDLSRRSSTRNSSPVQKYGVPKFQSRKSQFSDAYSSSDPVASARSSVHQSKVHSEFGTRSLPTQYGAPEARNLEPLEKFGVPKARGISQEYGQPARSIGTKTKAHVSSYSTINSPTQQYGVPESRNSMPSNQYGVPIDGVSDQGYQYARNALDLLNQEPANYEFAYKVDDYESGSDFGHVETRQEDKAEGSYFVVLPDGTKQVVEYEADEEGFKPRISVQPADVDSRNTGPYYHLDIGGFISNWYQLNSRMIIVLLCLISWVSAEPPIGDGYPGHRQYLPPDFSEARSINEANEISQNYGSPSVRGISQQYGTPFTRSSSLYGTPNTRNIPKEYSTAGFSQDNLRSGVSQTYGEPRNSLSAYNAPQRSYSIPESNRHPVQKYGLPRFGTQSSINHRSSYQNPMVSLRNEVPQTYGAPRLSTEYGAPGIAARDSYSEGLSRSVSTVYGAPNARTPMGEYGTPEVRSTDKTNALASSYSGRSSQDGYEASLSDTSGGYSYSRSALEELLNQEPANYEFGYKVSDYSSGSDFGHVETRQAERAEGSYFVVLPDGTKQVVEYEADERGFKPRISVEAAETGPY</sequence>
<dbReference type="Pfam" id="PF00379">
    <property type="entry name" value="Chitin_bind_4"/>
    <property type="match status" value="2"/>
</dbReference>
<dbReference type="GO" id="GO:0031012">
    <property type="term" value="C:extracellular matrix"/>
    <property type="evidence" value="ECO:0007669"/>
    <property type="project" value="TreeGrafter"/>
</dbReference>
<feature type="region of interest" description="Disordered" evidence="4">
    <location>
        <begin position="153"/>
        <end position="322"/>
    </location>
</feature>
<feature type="compositionally biased region" description="Polar residues" evidence="4">
    <location>
        <begin position="57"/>
        <end position="75"/>
    </location>
</feature>
<feature type="compositionally biased region" description="Polar residues" evidence="4">
    <location>
        <begin position="97"/>
        <end position="111"/>
    </location>
</feature>
<feature type="region of interest" description="Disordered" evidence="4">
    <location>
        <begin position="44"/>
        <end position="76"/>
    </location>
</feature>
<dbReference type="PANTHER" id="PTHR12236:SF98">
    <property type="entry name" value="CUTICULAR PROTEIN 56F"/>
    <property type="match status" value="1"/>
</dbReference>
<dbReference type="Proteomes" id="UP000694872">
    <property type="component" value="Unplaced"/>
</dbReference>
<evidence type="ECO:0000313" key="6">
    <source>
        <dbReference type="RefSeq" id="XP_013178384.1"/>
    </source>
</evidence>
<proteinExistence type="predicted"/>
<dbReference type="PROSITE" id="PS51155">
    <property type="entry name" value="CHIT_BIND_RR_2"/>
    <property type="match status" value="2"/>
</dbReference>
<dbReference type="PRINTS" id="PR00947">
    <property type="entry name" value="CUTICLE"/>
</dbReference>
<accession>A0AAJ6ZSG9</accession>
<evidence type="ECO:0000256" key="5">
    <source>
        <dbReference type="SAM" id="SignalP"/>
    </source>
</evidence>
<dbReference type="PROSITE" id="PS00233">
    <property type="entry name" value="CHIT_BIND_RR_1"/>
    <property type="match status" value="2"/>
</dbReference>
<dbReference type="GO" id="GO:0005615">
    <property type="term" value="C:extracellular space"/>
    <property type="evidence" value="ECO:0007669"/>
    <property type="project" value="TreeGrafter"/>
</dbReference>
<dbReference type="InterPro" id="IPR051217">
    <property type="entry name" value="Insect_Cuticle_Struc_Prot"/>
</dbReference>
<evidence type="ECO:0000256" key="4">
    <source>
        <dbReference type="SAM" id="MobiDB-lite"/>
    </source>
</evidence>
<feature type="region of interest" description="Disordered" evidence="4">
    <location>
        <begin position="96"/>
        <end position="136"/>
    </location>
</feature>
<feature type="compositionally biased region" description="Low complexity" evidence="4">
    <location>
        <begin position="174"/>
        <end position="187"/>
    </location>
</feature>
<dbReference type="InterPro" id="IPR000618">
    <property type="entry name" value="Insect_cuticle"/>
</dbReference>
<dbReference type="InterPro" id="IPR031311">
    <property type="entry name" value="CHIT_BIND_RR_consensus"/>
</dbReference>
<dbReference type="RefSeq" id="XP_013178384.1">
    <property type="nucleotide sequence ID" value="XM_013322930.1"/>
</dbReference>
<feature type="chain" id="PRO_5042546599" evidence="5">
    <location>
        <begin position="16"/>
        <end position="772"/>
    </location>
</feature>
<dbReference type="GO" id="GO:0042302">
    <property type="term" value="F:structural constituent of cuticle"/>
    <property type="evidence" value="ECO:0007669"/>
    <property type="project" value="UniProtKB-UniRule"/>
</dbReference>
<name>A0AAJ6ZSG9_PAPXU</name>
<evidence type="ECO:0000256" key="1">
    <source>
        <dbReference type="ARBA" id="ARBA00022460"/>
    </source>
</evidence>
<feature type="compositionally biased region" description="Polar residues" evidence="4">
    <location>
        <begin position="153"/>
        <end position="173"/>
    </location>
</feature>
<dbReference type="PANTHER" id="PTHR12236">
    <property type="entry name" value="STRUCTURAL CONTITUENT OF CUTICLE"/>
    <property type="match status" value="1"/>
</dbReference>
<keyword evidence="1 3" id="KW-0193">Cuticle</keyword>
<feature type="compositionally biased region" description="Polar residues" evidence="4">
    <location>
        <begin position="298"/>
        <end position="322"/>
    </location>
</feature>
<gene>
    <name evidence="6" type="primary">LOC106125650</name>
</gene>
<evidence type="ECO:0000256" key="3">
    <source>
        <dbReference type="PROSITE-ProRule" id="PRU00497"/>
    </source>
</evidence>
<feature type="compositionally biased region" description="Low complexity" evidence="4">
    <location>
        <begin position="228"/>
        <end position="240"/>
    </location>
</feature>
<evidence type="ECO:0000256" key="2">
    <source>
        <dbReference type="ARBA" id="ARBA00022729"/>
    </source>
</evidence>
<dbReference type="KEGG" id="pxu:106125650"/>
<reference evidence="6" key="1">
    <citation type="submission" date="2025-08" db="UniProtKB">
        <authorList>
            <consortium name="RefSeq"/>
        </authorList>
    </citation>
    <scope>IDENTIFICATION</scope>
</reference>
<dbReference type="AlphaFoldDB" id="A0AAJ6ZSG9"/>
<keyword evidence="2 5" id="KW-0732">Signal</keyword>
<organism evidence="6">
    <name type="scientific">Papilio xuthus</name>
    <name type="common">Asian swallowtail butterfly</name>
    <dbReference type="NCBI Taxonomy" id="66420"/>
    <lineage>
        <taxon>Eukaryota</taxon>
        <taxon>Metazoa</taxon>
        <taxon>Ecdysozoa</taxon>
        <taxon>Arthropoda</taxon>
        <taxon>Hexapoda</taxon>
        <taxon>Insecta</taxon>
        <taxon>Pterygota</taxon>
        <taxon>Neoptera</taxon>
        <taxon>Endopterygota</taxon>
        <taxon>Lepidoptera</taxon>
        <taxon>Glossata</taxon>
        <taxon>Ditrysia</taxon>
        <taxon>Papilionoidea</taxon>
        <taxon>Papilionidae</taxon>
        <taxon>Papilioninae</taxon>
        <taxon>Papilio</taxon>
    </lineage>
</organism>
<protein>
    <submittedName>
        <fullName evidence="6">Uncharacterized protein LOC106125650</fullName>
    </submittedName>
</protein>
<feature type="compositionally biased region" description="Polar residues" evidence="4">
    <location>
        <begin position="124"/>
        <end position="136"/>
    </location>
</feature>
<dbReference type="GeneID" id="106125650"/>